<dbReference type="SUPFAM" id="SSF52540">
    <property type="entry name" value="P-loop containing nucleoside triphosphate hydrolases"/>
    <property type="match status" value="2"/>
</dbReference>
<evidence type="ECO:0000256" key="8">
    <source>
        <dbReference type="ARBA" id="ARBA00022842"/>
    </source>
</evidence>
<evidence type="ECO:0000256" key="2">
    <source>
        <dbReference type="ARBA" id="ARBA00003213"/>
    </source>
</evidence>
<keyword evidence="7 10" id="KW-0067">ATP-binding</keyword>
<dbReference type="EC" id="2.5.1.75" evidence="10"/>
<evidence type="ECO:0000256" key="13">
    <source>
        <dbReference type="RuleBase" id="RU003785"/>
    </source>
</evidence>
<evidence type="ECO:0000256" key="3">
    <source>
        <dbReference type="ARBA" id="ARBA00005842"/>
    </source>
</evidence>
<evidence type="ECO:0000256" key="6">
    <source>
        <dbReference type="ARBA" id="ARBA00022741"/>
    </source>
</evidence>
<dbReference type="GO" id="GO:0006400">
    <property type="term" value="P:tRNA modification"/>
    <property type="evidence" value="ECO:0007669"/>
    <property type="project" value="TreeGrafter"/>
</dbReference>
<comment type="function">
    <text evidence="2 10 12">Catalyzes the transfer of a dimethylallyl group onto the adenine at position 37 in tRNAs that read codons beginning with uridine, leading to the formation of N6-(dimethylallyl)adenosine (i(6)A).</text>
</comment>
<protein>
    <recommendedName>
        <fullName evidence="10">tRNA dimethylallyltransferase</fullName>
        <ecNumber evidence="10">2.5.1.75</ecNumber>
    </recommendedName>
    <alternativeName>
        <fullName evidence="10">Dimethylallyl diphosphate:tRNA dimethylallyltransferase</fullName>
        <shortName evidence="10">DMAPP:tRNA dimethylallyltransferase</shortName>
        <shortName evidence="10">DMATase</shortName>
    </alternativeName>
    <alternativeName>
        <fullName evidence="10">Isopentenyl-diphosphate:tRNA isopentenyltransferase</fullName>
        <shortName evidence="10">IPP transferase</shortName>
        <shortName evidence="10">IPPT</shortName>
        <shortName evidence="10">IPTase</shortName>
    </alternativeName>
</protein>
<comment type="cofactor">
    <cofactor evidence="1 10">
        <name>Mg(2+)</name>
        <dbReference type="ChEBI" id="CHEBI:18420"/>
    </cofactor>
</comment>
<reference evidence="15" key="1">
    <citation type="submission" date="2017-01" db="EMBL/GenBank/DDBJ databases">
        <authorList>
            <person name="Varghese N."/>
            <person name="Submissions S."/>
        </authorList>
    </citation>
    <scope>NUCLEOTIDE SEQUENCE [LARGE SCALE GENOMIC DNA]</scope>
    <source>
        <strain evidence="15">DM9</strain>
    </source>
</reference>
<feature type="region of interest" description="Interaction with substrate tRNA" evidence="10">
    <location>
        <begin position="164"/>
        <end position="168"/>
    </location>
</feature>
<dbReference type="PANTHER" id="PTHR11088:SF60">
    <property type="entry name" value="TRNA DIMETHYLALLYLTRANSFERASE"/>
    <property type="match status" value="1"/>
</dbReference>
<dbReference type="PANTHER" id="PTHR11088">
    <property type="entry name" value="TRNA DIMETHYLALLYLTRANSFERASE"/>
    <property type="match status" value="1"/>
</dbReference>
<comment type="subunit">
    <text evidence="10">Monomer.</text>
</comment>
<name>A0A1N6YJI7_9BACT</name>
<evidence type="ECO:0000256" key="11">
    <source>
        <dbReference type="RuleBase" id="RU003783"/>
    </source>
</evidence>
<evidence type="ECO:0000256" key="1">
    <source>
        <dbReference type="ARBA" id="ARBA00001946"/>
    </source>
</evidence>
<dbReference type="Gene3D" id="3.40.50.300">
    <property type="entry name" value="P-loop containing nucleotide triphosphate hydrolases"/>
    <property type="match status" value="1"/>
</dbReference>
<dbReference type="Gene3D" id="1.10.20.140">
    <property type="match status" value="1"/>
</dbReference>
<dbReference type="HAMAP" id="MF_00185">
    <property type="entry name" value="IPP_trans"/>
    <property type="match status" value="1"/>
</dbReference>
<dbReference type="STRING" id="1077936.SAMN05421545_2531"/>
<evidence type="ECO:0000256" key="12">
    <source>
        <dbReference type="RuleBase" id="RU003784"/>
    </source>
</evidence>
<comment type="catalytic activity">
    <reaction evidence="9 10 11">
        <text>adenosine(37) in tRNA + dimethylallyl diphosphate = N(6)-dimethylallyladenosine(37) in tRNA + diphosphate</text>
        <dbReference type="Rhea" id="RHEA:26482"/>
        <dbReference type="Rhea" id="RHEA-COMP:10162"/>
        <dbReference type="Rhea" id="RHEA-COMP:10375"/>
        <dbReference type="ChEBI" id="CHEBI:33019"/>
        <dbReference type="ChEBI" id="CHEBI:57623"/>
        <dbReference type="ChEBI" id="CHEBI:74411"/>
        <dbReference type="ChEBI" id="CHEBI:74415"/>
        <dbReference type="EC" id="2.5.1.75"/>
    </reaction>
</comment>
<evidence type="ECO:0000313" key="15">
    <source>
        <dbReference type="Proteomes" id="UP000185924"/>
    </source>
</evidence>
<evidence type="ECO:0000256" key="7">
    <source>
        <dbReference type="ARBA" id="ARBA00022840"/>
    </source>
</evidence>
<feature type="region of interest" description="Interaction with substrate tRNA" evidence="10">
    <location>
        <begin position="40"/>
        <end position="43"/>
    </location>
</feature>
<dbReference type="InterPro" id="IPR027417">
    <property type="entry name" value="P-loop_NTPase"/>
</dbReference>
<dbReference type="RefSeq" id="WP_076422372.1">
    <property type="nucleotide sequence ID" value="NZ_FTNM01000003.1"/>
</dbReference>
<feature type="binding site" evidence="10">
    <location>
        <begin position="17"/>
        <end position="22"/>
    </location>
    <ligand>
        <name>substrate</name>
    </ligand>
</feature>
<dbReference type="GO" id="GO:0052381">
    <property type="term" value="F:tRNA dimethylallyltransferase activity"/>
    <property type="evidence" value="ECO:0007669"/>
    <property type="project" value="UniProtKB-UniRule"/>
</dbReference>
<evidence type="ECO:0000313" key="14">
    <source>
        <dbReference type="EMBL" id="SIR14738.1"/>
    </source>
</evidence>
<dbReference type="InterPro" id="IPR018022">
    <property type="entry name" value="IPT"/>
</dbReference>
<sequence>MSATPSPRFLIVVVGPTAVGKTALCVRLAQHFGTEIISADSRQFYQEMSIGTAKPTQEEQQGIRHHFVDSHPITETYNAGAYEQDVLALAGQLFQRHEAVILTGGSGLYVRAVTDGMDEMPEADPAVRESLTARYQQEGLQPLLEQLQELDPTYYERVDKANPQRVIRALEVCLSSGQPYSAFRKAGTRERPFHIIKIGLTRDRPELYERIDRRMDLMLEQGLLEEAKSLYPYRAHNALQTVGYKEIFDYLEGQYDWEEAVRLLKRNSRRYAKRQLTWFHKHADYTWFHPEQWDEILRFIRQQMQDAAQGKV</sequence>
<dbReference type="GO" id="GO:0005524">
    <property type="term" value="F:ATP binding"/>
    <property type="evidence" value="ECO:0007669"/>
    <property type="project" value="UniProtKB-UniRule"/>
</dbReference>
<keyword evidence="5 10" id="KW-0819">tRNA processing</keyword>
<dbReference type="OrthoDB" id="9776390at2"/>
<evidence type="ECO:0000256" key="4">
    <source>
        <dbReference type="ARBA" id="ARBA00022679"/>
    </source>
</evidence>
<keyword evidence="15" id="KW-1185">Reference proteome</keyword>
<gene>
    <name evidence="10" type="primary">miaA</name>
    <name evidence="14" type="ORF">SAMN05421545_2531</name>
</gene>
<dbReference type="NCBIfam" id="TIGR00174">
    <property type="entry name" value="miaA"/>
    <property type="match status" value="1"/>
</dbReference>
<dbReference type="Pfam" id="PF01715">
    <property type="entry name" value="IPPT"/>
    <property type="match status" value="1"/>
</dbReference>
<organism evidence="14 15">
    <name type="scientific">Pontibacter lucknowensis</name>
    <dbReference type="NCBI Taxonomy" id="1077936"/>
    <lineage>
        <taxon>Bacteria</taxon>
        <taxon>Pseudomonadati</taxon>
        <taxon>Bacteroidota</taxon>
        <taxon>Cytophagia</taxon>
        <taxon>Cytophagales</taxon>
        <taxon>Hymenobacteraceae</taxon>
        <taxon>Pontibacter</taxon>
    </lineage>
</organism>
<keyword evidence="8 10" id="KW-0460">Magnesium</keyword>
<comment type="similarity">
    <text evidence="3 10 13">Belongs to the IPP transferase family.</text>
</comment>
<accession>A0A1N6YJI7</accession>
<keyword evidence="4 10" id="KW-0808">Transferase</keyword>
<dbReference type="EMBL" id="FTNM01000003">
    <property type="protein sequence ID" value="SIR14738.1"/>
    <property type="molecule type" value="Genomic_DNA"/>
</dbReference>
<keyword evidence="6 10" id="KW-0547">Nucleotide-binding</keyword>
<evidence type="ECO:0000256" key="5">
    <source>
        <dbReference type="ARBA" id="ARBA00022694"/>
    </source>
</evidence>
<comment type="caution">
    <text evidence="10">Lacks conserved residue(s) required for the propagation of feature annotation.</text>
</comment>
<dbReference type="InterPro" id="IPR039657">
    <property type="entry name" value="Dimethylallyltransferase"/>
</dbReference>
<feature type="binding site" evidence="10">
    <location>
        <begin position="15"/>
        <end position="22"/>
    </location>
    <ligand>
        <name>ATP</name>
        <dbReference type="ChEBI" id="CHEBI:30616"/>
    </ligand>
</feature>
<dbReference type="Proteomes" id="UP000185924">
    <property type="component" value="Unassembled WGS sequence"/>
</dbReference>
<evidence type="ECO:0000256" key="9">
    <source>
        <dbReference type="ARBA" id="ARBA00049563"/>
    </source>
</evidence>
<proteinExistence type="inferred from homology"/>
<feature type="site" description="Interaction with substrate tRNA" evidence="10">
    <location>
        <position position="128"/>
    </location>
</feature>
<dbReference type="AlphaFoldDB" id="A0A1N6YJI7"/>
<evidence type="ECO:0000256" key="10">
    <source>
        <dbReference type="HAMAP-Rule" id="MF_00185"/>
    </source>
</evidence>
<feature type="site" description="Interaction with substrate tRNA" evidence="10">
    <location>
        <position position="106"/>
    </location>
</feature>